<name>A0A2P5A9T4_TREOI</name>
<dbReference type="PANTHER" id="PTHR36766">
    <property type="entry name" value="PLANT BROAD-SPECTRUM MILDEW RESISTANCE PROTEIN RPW8"/>
    <property type="match status" value="1"/>
</dbReference>
<dbReference type="OrthoDB" id="1185754at2759"/>
<dbReference type="Proteomes" id="UP000237000">
    <property type="component" value="Unassembled WGS sequence"/>
</dbReference>
<dbReference type="PANTHER" id="PTHR36766:SF61">
    <property type="entry name" value="NB-ARC DOMAIN DISEASE RESISTANCE PROTEIN"/>
    <property type="match status" value="1"/>
</dbReference>
<accession>A0A2P5A9T4</accession>
<feature type="domain" description="Disease resistance R13L4/SHOC-2-like LRR" evidence="3">
    <location>
        <begin position="35"/>
        <end position="241"/>
    </location>
</feature>
<dbReference type="AlphaFoldDB" id="A0A2P5A9T4"/>
<evidence type="ECO:0000259" key="3">
    <source>
        <dbReference type="Pfam" id="PF23598"/>
    </source>
</evidence>
<dbReference type="SUPFAM" id="SSF52058">
    <property type="entry name" value="L domain-like"/>
    <property type="match status" value="1"/>
</dbReference>
<evidence type="ECO:0000256" key="2">
    <source>
        <dbReference type="ARBA" id="ARBA00022821"/>
    </source>
</evidence>
<keyword evidence="1" id="KW-0677">Repeat</keyword>
<organism evidence="4 5">
    <name type="scientific">Trema orientale</name>
    <name type="common">Charcoal tree</name>
    <name type="synonym">Celtis orientalis</name>
    <dbReference type="NCBI Taxonomy" id="63057"/>
    <lineage>
        <taxon>Eukaryota</taxon>
        <taxon>Viridiplantae</taxon>
        <taxon>Streptophyta</taxon>
        <taxon>Embryophyta</taxon>
        <taxon>Tracheophyta</taxon>
        <taxon>Spermatophyta</taxon>
        <taxon>Magnoliopsida</taxon>
        <taxon>eudicotyledons</taxon>
        <taxon>Gunneridae</taxon>
        <taxon>Pentapetalae</taxon>
        <taxon>rosids</taxon>
        <taxon>fabids</taxon>
        <taxon>Rosales</taxon>
        <taxon>Cannabaceae</taxon>
        <taxon>Trema</taxon>
    </lineage>
</organism>
<dbReference type="GO" id="GO:0006952">
    <property type="term" value="P:defense response"/>
    <property type="evidence" value="ECO:0007669"/>
    <property type="project" value="UniProtKB-KW"/>
</dbReference>
<evidence type="ECO:0000256" key="1">
    <source>
        <dbReference type="ARBA" id="ARBA00022737"/>
    </source>
</evidence>
<dbReference type="InterPro" id="IPR055414">
    <property type="entry name" value="LRR_R13L4/SHOC2-like"/>
</dbReference>
<dbReference type="InParanoid" id="A0A2P5A9T4"/>
<gene>
    <name evidence="4" type="ORF">TorRG33x02_355080</name>
</gene>
<dbReference type="EMBL" id="JXTC01001029">
    <property type="protein sequence ID" value="PON33297.1"/>
    <property type="molecule type" value="Genomic_DNA"/>
</dbReference>
<evidence type="ECO:0000313" key="4">
    <source>
        <dbReference type="EMBL" id="PON33297.1"/>
    </source>
</evidence>
<keyword evidence="5" id="KW-1185">Reference proteome</keyword>
<protein>
    <submittedName>
        <fullName evidence="4">LRR domain containing protein</fullName>
    </submittedName>
</protein>
<keyword evidence="2" id="KW-0611">Plant defense</keyword>
<proteinExistence type="predicted"/>
<dbReference type="Pfam" id="PF23598">
    <property type="entry name" value="LRR_14"/>
    <property type="match status" value="1"/>
</dbReference>
<dbReference type="InterPro" id="IPR032675">
    <property type="entry name" value="LRR_dom_sf"/>
</dbReference>
<reference evidence="5" key="1">
    <citation type="submission" date="2016-06" db="EMBL/GenBank/DDBJ databases">
        <title>Parallel loss of symbiosis genes in relatives of nitrogen-fixing non-legume Parasponia.</title>
        <authorList>
            <person name="Van Velzen R."/>
            <person name="Holmer R."/>
            <person name="Bu F."/>
            <person name="Rutten L."/>
            <person name="Van Zeijl A."/>
            <person name="Liu W."/>
            <person name="Santuari L."/>
            <person name="Cao Q."/>
            <person name="Sharma T."/>
            <person name="Shen D."/>
            <person name="Roswanjaya Y."/>
            <person name="Wardhani T."/>
            <person name="Kalhor M.S."/>
            <person name="Jansen J."/>
            <person name="Van den Hoogen J."/>
            <person name="Gungor B."/>
            <person name="Hartog M."/>
            <person name="Hontelez J."/>
            <person name="Verver J."/>
            <person name="Yang W.-C."/>
            <person name="Schijlen E."/>
            <person name="Repin R."/>
            <person name="Schilthuizen M."/>
            <person name="Schranz E."/>
            <person name="Heidstra R."/>
            <person name="Miyata K."/>
            <person name="Fedorova E."/>
            <person name="Kohlen W."/>
            <person name="Bisseling T."/>
            <person name="Smit S."/>
            <person name="Geurts R."/>
        </authorList>
    </citation>
    <scope>NUCLEOTIDE SEQUENCE [LARGE SCALE GENOMIC DNA]</scope>
    <source>
        <strain evidence="5">cv. RG33-2</strain>
    </source>
</reference>
<evidence type="ECO:0000313" key="5">
    <source>
        <dbReference type="Proteomes" id="UP000237000"/>
    </source>
</evidence>
<feature type="non-terminal residue" evidence="4">
    <location>
        <position position="1"/>
    </location>
</feature>
<dbReference type="Gene3D" id="3.80.10.10">
    <property type="entry name" value="Ribonuclease Inhibitor"/>
    <property type="match status" value="3"/>
</dbReference>
<comment type="caution">
    <text evidence="4">The sequence shown here is derived from an EMBL/GenBank/DDBJ whole genome shotgun (WGS) entry which is preliminary data.</text>
</comment>
<sequence>FHVQEANLQRKSTNVRSIMFAAEEEWPTNVSVLETCFSGYKYLWLLDLRYSSFEVLPSSIAYLKHLRYLSLQRNYKLRKLPNSICKLQSLQTLRLGGCEQLEELPRDIKKMVSLRFLILTTKQKILPENGIGCLRSLWFLSISKSANLETLLQGKRSLTNLRTLMLSNCEGLVSLLPFLKDLTSLETLAIIDCKKLELADKSDNQDYGLRLRTMIFRELPQIESLPTWLKGSAKSLQCLGIESCPNFPAFPEWLSSFASLQRFDITGCPKLVCLPESMLHLRALKKLVIEECPALSDRCSFRTGVDWPLIERVLEFHLDGFTHTPFPTTRR</sequence>